<accession>A0A2S1LXN9</accession>
<comment type="cofactor">
    <cofactor evidence="12 13 14">
        <name>Zn(2+)</name>
        <dbReference type="ChEBI" id="CHEBI:29105"/>
    </cofactor>
    <text evidence="12 13 14">Binds 1 zinc ion per monomer.</text>
</comment>
<feature type="domain" description="Toprim" evidence="15">
    <location>
        <begin position="260"/>
        <end position="341"/>
    </location>
</feature>
<dbReference type="InterPro" id="IPR006171">
    <property type="entry name" value="TOPRIM_dom"/>
</dbReference>
<comment type="similarity">
    <text evidence="12 13">Belongs to the DnaG primase family.</text>
</comment>
<dbReference type="FunFam" id="3.90.580.10:FF:000001">
    <property type="entry name" value="DNA primase"/>
    <property type="match status" value="1"/>
</dbReference>
<dbReference type="GO" id="GO:0005737">
    <property type="term" value="C:cytoplasm"/>
    <property type="evidence" value="ECO:0007669"/>
    <property type="project" value="TreeGrafter"/>
</dbReference>
<dbReference type="PROSITE" id="PS50880">
    <property type="entry name" value="TOPRIM"/>
    <property type="match status" value="1"/>
</dbReference>
<keyword evidence="10 12" id="KW-0238">DNA-binding</keyword>
<keyword evidence="7 12" id="KW-0863">Zinc-finger</keyword>
<dbReference type="InterPro" id="IPR002694">
    <property type="entry name" value="Znf_CHC2"/>
</dbReference>
<dbReference type="Pfam" id="PF01807">
    <property type="entry name" value="Zn_ribbon_DnaG"/>
    <property type="match status" value="1"/>
</dbReference>
<comment type="catalytic activity">
    <reaction evidence="12">
        <text>ssDNA + n NTP = ssDNA/pppN(pN)n-1 hybrid + (n-1) diphosphate.</text>
        <dbReference type="EC" id="2.7.7.101"/>
    </reaction>
</comment>
<evidence type="ECO:0000256" key="2">
    <source>
        <dbReference type="ARBA" id="ARBA00022515"/>
    </source>
</evidence>
<dbReference type="EC" id="2.7.7.101" evidence="12"/>
<keyword evidence="9" id="KW-0460">Magnesium</keyword>
<dbReference type="Pfam" id="PF13155">
    <property type="entry name" value="Toprim_2"/>
    <property type="match status" value="1"/>
</dbReference>
<comment type="subunit">
    <text evidence="12">Monomer. Interacts with DnaB.</text>
</comment>
<dbReference type="CDD" id="cd03364">
    <property type="entry name" value="TOPRIM_DnaG_primases"/>
    <property type="match status" value="1"/>
</dbReference>
<keyword evidence="3 12" id="KW-0808">Transferase</keyword>
<proteinExistence type="inferred from homology"/>
<dbReference type="SUPFAM" id="SSF57783">
    <property type="entry name" value="Zinc beta-ribbon"/>
    <property type="match status" value="1"/>
</dbReference>
<evidence type="ECO:0000256" key="4">
    <source>
        <dbReference type="ARBA" id="ARBA00022695"/>
    </source>
</evidence>
<dbReference type="GO" id="GO:0003677">
    <property type="term" value="F:DNA binding"/>
    <property type="evidence" value="ECO:0007669"/>
    <property type="project" value="UniProtKB-KW"/>
</dbReference>
<evidence type="ECO:0000259" key="15">
    <source>
        <dbReference type="PROSITE" id="PS50880"/>
    </source>
</evidence>
<evidence type="ECO:0000256" key="13">
    <source>
        <dbReference type="PIRNR" id="PIRNR002811"/>
    </source>
</evidence>
<evidence type="ECO:0000256" key="10">
    <source>
        <dbReference type="ARBA" id="ARBA00023125"/>
    </source>
</evidence>
<evidence type="ECO:0000256" key="14">
    <source>
        <dbReference type="PIRSR" id="PIRSR002811-1"/>
    </source>
</evidence>
<keyword evidence="8 12" id="KW-0862">Zinc</keyword>
<evidence type="ECO:0000313" key="16">
    <source>
        <dbReference type="EMBL" id="AWG43063.1"/>
    </source>
</evidence>
<evidence type="ECO:0000256" key="5">
    <source>
        <dbReference type="ARBA" id="ARBA00022705"/>
    </source>
</evidence>
<dbReference type="InterPro" id="IPR037068">
    <property type="entry name" value="DNA_primase_core_N_sf"/>
</dbReference>
<evidence type="ECO:0000256" key="12">
    <source>
        <dbReference type="HAMAP-Rule" id="MF_00974"/>
    </source>
</evidence>
<comment type="function">
    <text evidence="12 13">RNA polymerase that catalyzes the synthesis of short RNA molecules used as primers for DNA polymerase during DNA replication.</text>
</comment>
<dbReference type="GO" id="GO:0006269">
    <property type="term" value="P:DNA replication, synthesis of primer"/>
    <property type="evidence" value="ECO:0007669"/>
    <property type="project" value="UniProtKB-UniRule"/>
</dbReference>
<dbReference type="InterPro" id="IPR036977">
    <property type="entry name" value="DNA_primase_Znf_CHC2"/>
</dbReference>
<dbReference type="Gene3D" id="3.90.980.10">
    <property type="entry name" value="DNA primase, catalytic core, N-terminal domain"/>
    <property type="match status" value="1"/>
</dbReference>
<dbReference type="GO" id="GO:1990077">
    <property type="term" value="C:primosome complex"/>
    <property type="evidence" value="ECO:0007669"/>
    <property type="project" value="UniProtKB-KW"/>
</dbReference>
<evidence type="ECO:0000256" key="7">
    <source>
        <dbReference type="ARBA" id="ARBA00022771"/>
    </source>
</evidence>
<evidence type="ECO:0000256" key="6">
    <source>
        <dbReference type="ARBA" id="ARBA00022723"/>
    </source>
</evidence>
<keyword evidence="1 12" id="KW-0240">DNA-directed RNA polymerase</keyword>
<dbReference type="HAMAP" id="MF_00974">
    <property type="entry name" value="DNA_primase_DnaG"/>
    <property type="match status" value="1"/>
</dbReference>
<dbReference type="AlphaFoldDB" id="A0A2S1LXN9"/>
<protein>
    <recommendedName>
        <fullName evidence="12 13">DNA primase</fullName>
        <ecNumber evidence="12">2.7.7.101</ecNumber>
    </recommendedName>
</protein>
<evidence type="ECO:0000313" key="17">
    <source>
        <dbReference type="Proteomes" id="UP000244655"/>
    </source>
</evidence>
<dbReference type="OrthoDB" id="9803773at2"/>
<dbReference type="PANTHER" id="PTHR30313">
    <property type="entry name" value="DNA PRIMASE"/>
    <property type="match status" value="1"/>
</dbReference>
<sequence length="590" mass="68077">MEFAKVIDLIKDRVDIVEFIGERVKLVKSGSSYKGLCPFHAERTPSFSVSPDQRFFYCFGCKKGGDVIRFLMDIEKLNYSDAVKSLCSRIGIPYDSTKKDRGTENGRQSKEIISKIYELNSKLVRFFLFLFRNNQEVLNYISKERRISEEVINLFNIGYLQFDAKDGANFYDFLISRGYSTDILSKSGLFSARNQKFSILSGRLIFPIRDFKGNVVGFGGRNLVGGKGSKYINLSETEAFKKKELLYGFYEGFSAIKGSRSVILTEGYMDVLSFFTAGVKIAVSTLGTAFSKEHLALIRRYADKIVMCFDGDSAGLLATFKAYQVCLPFDMHISVINMKDGVDPADVLKNEGGHYLKEMLKDTCEAFDYLLDKYSVKYDLSKIADLNEMVGLFIKLISLSNTNTQRDMLLAKLESRVGIKLETLREDYYNMRERNAIDSLKRKSYSYNTNTYERYLVIGLLKDFNYFNIIRRNISDSDLHDIDVRKVFMCFEDLFDTNEAFSLLNLKEFLRDKYGVSEGFFQDMLSVEFEVDKEMVIQILVAIKKRSLEDRILVFREMSRNNSLIDAKTQIRELMFLNMQIKDLRIYLDE</sequence>
<gene>
    <name evidence="12 16" type="primary">dnaG</name>
    <name evidence="16" type="ORF">CR532_03725</name>
</gene>
<feature type="zinc finger region" description="CHC2-type" evidence="12 14">
    <location>
        <begin position="37"/>
        <end position="61"/>
    </location>
</feature>
<dbReference type="InterPro" id="IPR050219">
    <property type="entry name" value="DnaG_primase"/>
</dbReference>
<keyword evidence="6 12" id="KW-0479">Metal-binding</keyword>
<dbReference type="SMART" id="SM00493">
    <property type="entry name" value="TOPRIM"/>
    <property type="match status" value="1"/>
</dbReference>
<evidence type="ECO:0000256" key="8">
    <source>
        <dbReference type="ARBA" id="ARBA00022833"/>
    </source>
</evidence>
<dbReference type="GO" id="GO:0008270">
    <property type="term" value="F:zinc ion binding"/>
    <property type="evidence" value="ECO:0007669"/>
    <property type="project" value="UniProtKB-UniRule"/>
</dbReference>
<dbReference type="PANTHER" id="PTHR30313:SF2">
    <property type="entry name" value="DNA PRIMASE"/>
    <property type="match status" value="1"/>
</dbReference>
<dbReference type="Gene3D" id="3.40.1360.10">
    <property type="match status" value="1"/>
</dbReference>
<keyword evidence="2 12" id="KW-0639">Primosome</keyword>
<evidence type="ECO:0000256" key="9">
    <source>
        <dbReference type="ARBA" id="ARBA00022842"/>
    </source>
</evidence>
<dbReference type="SMART" id="SM00400">
    <property type="entry name" value="ZnF_CHCC"/>
    <property type="match status" value="1"/>
</dbReference>
<dbReference type="EMBL" id="CP025785">
    <property type="protein sequence ID" value="AWG43063.1"/>
    <property type="molecule type" value="Genomic_DNA"/>
</dbReference>
<keyword evidence="5 12" id="KW-0235">DNA replication</keyword>
<dbReference type="Pfam" id="PF08275">
    <property type="entry name" value="DNAG_N"/>
    <property type="match status" value="1"/>
</dbReference>
<dbReference type="InterPro" id="IPR030846">
    <property type="entry name" value="DnaG_bac"/>
</dbReference>
<evidence type="ECO:0000256" key="1">
    <source>
        <dbReference type="ARBA" id="ARBA00022478"/>
    </source>
</evidence>
<dbReference type="SUPFAM" id="SSF56731">
    <property type="entry name" value="DNA primase core"/>
    <property type="match status" value="1"/>
</dbReference>
<dbReference type="PIRSF" id="PIRSF002811">
    <property type="entry name" value="DnaG"/>
    <property type="match status" value="1"/>
</dbReference>
<reference evidence="16 17" key="1">
    <citation type="submission" date="2018-01" db="EMBL/GenBank/DDBJ databases">
        <title>Genome sequence of Borrelia tachyglossi.</title>
        <authorList>
            <person name="Gofton A.W."/>
        </authorList>
    </citation>
    <scope>NUCLEOTIDE SEQUENCE [LARGE SCALE GENOMIC DNA]</scope>
    <source>
        <strain evidence="16 17">Bc-F10-1268</strain>
    </source>
</reference>
<dbReference type="RefSeq" id="WP_108729462.1">
    <property type="nucleotide sequence ID" value="NZ_CP025785.1"/>
</dbReference>
<dbReference type="Gene3D" id="3.90.580.10">
    <property type="entry name" value="Zinc finger, CHC2-type domain"/>
    <property type="match status" value="1"/>
</dbReference>
<dbReference type="InterPro" id="IPR006295">
    <property type="entry name" value="DNA_primase_DnaG"/>
</dbReference>
<keyword evidence="11 12" id="KW-0804">Transcription</keyword>
<dbReference type="GO" id="GO:0003899">
    <property type="term" value="F:DNA-directed RNA polymerase activity"/>
    <property type="evidence" value="ECO:0007669"/>
    <property type="project" value="UniProtKB-UniRule"/>
</dbReference>
<evidence type="ECO:0000256" key="3">
    <source>
        <dbReference type="ARBA" id="ARBA00022679"/>
    </source>
</evidence>
<organism evidence="16 17">
    <name type="scientific">Candidatus Borreliella tachyglossi</name>
    <dbReference type="NCBI Taxonomy" id="1964448"/>
    <lineage>
        <taxon>Bacteria</taxon>
        <taxon>Pseudomonadati</taxon>
        <taxon>Spirochaetota</taxon>
        <taxon>Spirochaetia</taxon>
        <taxon>Spirochaetales</taxon>
        <taxon>Borreliaceae</taxon>
        <taxon>Borreliella</taxon>
    </lineage>
</organism>
<comment type="domain">
    <text evidence="12">Contains an N-terminal zinc-binding domain, a central core domain that contains the primase activity, and a C-terminal DnaB-binding domain.</text>
</comment>
<name>A0A2S1LXN9_9SPIR</name>
<keyword evidence="17" id="KW-1185">Reference proteome</keyword>
<evidence type="ECO:0000256" key="11">
    <source>
        <dbReference type="ARBA" id="ARBA00023163"/>
    </source>
</evidence>
<dbReference type="InterPro" id="IPR013264">
    <property type="entry name" value="DNAG_N"/>
</dbReference>
<dbReference type="NCBIfam" id="TIGR01391">
    <property type="entry name" value="dnaG"/>
    <property type="match status" value="1"/>
</dbReference>
<keyword evidence="4 12" id="KW-0548">Nucleotidyltransferase</keyword>
<dbReference type="Proteomes" id="UP000244655">
    <property type="component" value="Chromosome"/>
</dbReference>
<dbReference type="GO" id="GO:0000428">
    <property type="term" value="C:DNA-directed RNA polymerase complex"/>
    <property type="evidence" value="ECO:0007669"/>
    <property type="project" value="UniProtKB-KW"/>
</dbReference>
<dbReference type="InterPro" id="IPR034151">
    <property type="entry name" value="TOPRIM_DnaG_bac"/>
</dbReference>